<evidence type="ECO:0000313" key="1">
    <source>
        <dbReference type="EMBL" id="VEN42323.1"/>
    </source>
</evidence>
<evidence type="ECO:0000313" key="2">
    <source>
        <dbReference type="Proteomes" id="UP000410492"/>
    </source>
</evidence>
<gene>
    <name evidence="1" type="ORF">CALMAC_LOCUS5850</name>
</gene>
<dbReference type="Proteomes" id="UP000410492">
    <property type="component" value="Unassembled WGS sequence"/>
</dbReference>
<dbReference type="OrthoDB" id="7765170at2759"/>
<protein>
    <submittedName>
        <fullName evidence="1">Uncharacterized protein</fullName>
    </submittedName>
</protein>
<sequence>MYRKQKLRKCLQRIKHKALQEHQA</sequence>
<dbReference type="EMBL" id="CAACVG010006887">
    <property type="protein sequence ID" value="VEN42323.1"/>
    <property type="molecule type" value="Genomic_DNA"/>
</dbReference>
<name>A0A653C473_CALMS</name>
<accession>A0A653C473</accession>
<proteinExistence type="predicted"/>
<keyword evidence="2" id="KW-1185">Reference proteome</keyword>
<reference evidence="1 2" key="1">
    <citation type="submission" date="2019-01" db="EMBL/GenBank/DDBJ databases">
        <authorList>
            <person name="Sayadi A."/>
        </authorList>
    </citation>
    <scope>NUCLEOTIDE SEQUENCE [LARGE SCALE GENOMIC DNA]</scope>
</reference>
<dbReference type="AlphaFoldDB" id="A0A653C473"/>
<organism evidence="1 2">
    <name type="scientific">Callosobruchus maculatus</name>
    <name type="common">Southern cowpea weevil</name>
    <name type="synonym">Pulse bruchid</name>
    <dbReference type="NCBI Taxonomy" id="64391"/>
    <lineage>
        <taxon>Eukaryota</taxon>
        <taxon>Metazoa</taxon>
        <taxon>Ecdysozoa</taxon>
        <taxon>Arthropoda</taxon>
        <taxon>Hexapoda</taxon>
        <taxon>Insecta</taxon>
        <taxon>Pterygota</taxon>
        <taxon>Neoptera</taxon>
        <taxon>Endopterygota</taxon>
        <taxon>Coleoptera</taxon>
        <taxon>Polyphaga</taxon>
        <taxon>Cucujiformia</taxon>
        <taxon>Chrysomeloidea</taxon>
        <taxon>Chrysomelidae</taxon>
        <taxon>Bruchinae</taxon>
        <taxon>Bruchini</taxon>
        <taxon>Callosobruchus</taxon>
    </lineage>
</organism>